<dbReference type="RefSeq" id="XP_038054318.1">
    <property type="nucleotide sequence ID" value="XM_038198390.1"/>
</dbReference>
<dbReference type="PANTHER" id="PTHR13622">
    <property type="entry name" value="THIAMIN PYROPHOSPHOKINASE"/>
    <property type="match status" value="1"/>
</dbReference>
<dbReference type="CDD" id="cd03676">
    <property type="entry name" value="NUDIX_Tnr3_like"/>
    <property type="match status" value="1"/>
</dbReference>
<name>A0A913ZRC7_PATMI</name>
<dbReference type="Gene3D" id="3.90.79.10">
    <property type="entry name" value="Nucleoside Triphosphate Pyrophosphohydrolase"/>
    <property type="match status" value="1"/>
</dbReference>
<dbReference type="PANTHER" id="PTHR13622:SF8">
    <property type="entry name" value="THIAMIN PYROPHOSPHOKINASE 1"/>
    <property type="match status" value="1"/>
</dbReference>
<dbReference type="OrthoDB" id="10261522at2759"/>
<organism evidence="2 3">
    <name type="scientific">Patiria miniata</name>
    <name type="common">Bat star</name>
    <name type="synonym">Asterina miniata</name>
    <dbReference type="NCBI Taxonomy" id="46514"/>
    <lineage>
        <taxon>Eukaryota</taxon>
        <taxon>Metazoa</taxon>
        <taxon>Echinodermata</taxon>
        <taxon>Eleutherozoa</taxon>
        <taxon>Asterozoa</taxon>
        <taxon>Asteroidea</taxon>
        <taxon>Valvatacea</taxon>
        <taxon>Valvatida</taxon>
        <taxon>Asterinidae</taxon>
        <taxon>Patiria</taxon>
    </lineage>
</organism>
<dbReference type="Pfam" id="PF15916">
    <property type="entry name" value="DUF4743"/>
    <property type="match status" value="1"/>
</dbReference>
<evidence type="ECO:0000313" key="3">
    <source>
        <dbReference type="Proteomes" id="UP000887568"/>
    </source>
</evidence>
<feature type="domain" description="Nudix hydrolase" evidence="1">
    <location>
        <begin position="197"/>
        <end position="338"/>
    </location>
</feature>
<sequence>MYWGRVASPLTVTARCLEKCHRGGKFQHTRTSLSSWMITDTGTVHVTGNSLVPLATMSSASTQQWSDKMLEVVRWSNSFYSKGSSREACKPFFVADHQVGHVTPNVLQYLLDRPDVIHITRHATTNDVQRVSLAPSLTTFEERTTKMAGLLEELKKLDVFVTLRGWRNEMYAVCASYHDETLMNMERAATCLFGIKQYGVHLNGYCHHPTKGLCMWVGRRSPTKSTFPNKLDNVAAGGLPSGMLVKDCLMKECAEEASIPEFIAEKAVPAGAISYFYEDERGLFDETQFVYDLELPADFVPQINDDEVTEFYLWTLQEVKEKIASKEFKPNCALVILDFLIRRGFLTPDADPNYVLFLQGLHSDDPSGLFR</sequence>
<dbReference type="OMA" id="VPLQTMY"/>
<dbReference type="GO" id="GO:0044715">
    <property type="term" value="F:8-oxo-dGDP phosphatase activity"/>
    <property type="evidence" value="ECO:0007669"/>
    <property type="project" value="UniProtKB-ARBA"/>
</dbReference>
<dbReference type="InterPro" id="IPR031804">
    <property type="entry name" value="DUF4743"/>
</dbReference>
<dbReference type="SUPFAM" id="SSF55811">
    <property type="entry name" value="Nudix"/>
    <property type="match status" value="1"/>
</dbReference>
<dbReference type="EnsemblMetazoa" id="XM_038198390.1">
    <property type="protein sequence ID" value="XP_038054318.1"/>
    <property type="gene ID" value="LOC119726635"/>
</dbReference>
<keyword evidence="3" id="KW-1185">Reference proteome</keyword>
<dbReference type="PROSITE" id="PS51462">
    <property type="entry name" value="NUDIX"/>
    <property type="match status" value="1"/>
</dbReference>
<dbReference type="FunFam" id="3.90.79.10:FF:000019">
    <property type="entry name" value="Thiamin pyrophosphokinase, putative"/>
    <property type="match status" value="1"/>
</dbReference>
<dbReference type="InterPro" id="IPR000086">
    <property type="entry name" value="NUDIX_hydrolase_dom"/>
</dbReference>
<dbReference type="InterPro" id="IPR015797">
    <property type="entry name" value="NUDIX_hydrolase-like_dom_sf"/>
</dbReference>
<reference evidence="2" key="1">
    <citation type="submission" date="2022-11" db="UniProtKB">
        <authorList>
            <consortium name="EnsemblMetazoa"/>
        </authorList>
    </citation>
    <scope>IDENTIFICATION</scope>
</reference>
<dbReference type="Proteomes" id="UP000887568">
    <property type="component" value="Unplaced"/>
</dbReference>
<protein>
    <recommendedName>
        <fullName evidence="1">Nudix hydrolase domain-containing protein</fullName>
    </recommendedName>
</protein>
<evidence type="ECO:0000259" key="1">
    <source>
        <dbReference type="PROSITE" id="PS51462"/>
    </source>
</evidence>
<dbReference type="AlphaFoldDB" id="A0A913ZRC7"/>
<accession>A0A913ZRC7</accession>
<dbReference type="GeneID" id="119726635"/>
<evidence type="ECO:0000313" key="2">
    <source>
        <dbReference type="EnsemblMetazoa" id="XP_038054318.1"/>
    </source>
</evidence>
<proteinExistence type="predicted"/>